<dbReference type="AlphaFoldDB" id="B2WDP8"/>
<dbReference type="Proteomes" id="UP000001471">
    <property type="component" value="Unassembled WGS sequence"/>
</dbReference>
<keyword evidence="1" id="KW-1133">Transmembrane helix</keyword>
<protein>
    <submittedName>
        <fullName evidence="2">Uncharacterized protein</fullName>
    </submittedName>
</protein>
<evidence type="ECO:0000313" key="3">
    <source>
        <dbReference type="Proteomes" id="UP000001471"/>
    </source>
</evidence>
<dbReference type="HOGENOM" id="CLU_2278880_0_0_1"/>
<evidence type="ECO:0000256" key="1">
    <source>
        <dbReference type="SAM" id="Phobius"/>
    </source>
</evidence>
<name>B2WDP8_PYRTR</name>
<keyword evidence="1" id="KW-0812">Transmembrane</keyword>
<evidence type="ECO:0000313" key="2">
    <source>
        <dbReference type="EMBL" id="EDU51026.1"/>
    </source>
</evidence>
<keyword evidence="1" id="KW-0472">Membrane</keyword>
<feature type="transmembrane region" description="Helical" evidence="1">
    <location>
        <begin position="69"/>
        <end position="88"/>
    </location>
</feature>
<dbReference type="InParanoid" id="B2WDP8"/>
<accession>B2WDP8</accession>
<gene>
    <name evidence="2" type="ORF">PTRG_08107</name>
</gene>
<organism evidence="2 3">
    <name type="scientific">Pyrenophora tritici-repentis (strain Pt-1C-BFP)</name>
    <name type="common">Wheat tan spot fungus</name>
    <name type="synonym">Drechslera tritici-repentis</name>
    <dbReference type="NCBI Taxonomy" id="426418"/>
    <lineage>
        <taxon>Eukaryota</taxon>
        <taxon>Fungi</taxon>
        <taxon>Dikarya</taxon>
        <taxon>Ascomycota</taxon>
        <taxon>Pezizomycotina</taxon>
        <taxon>Dothideomycetes</taxon>
        <taxon>Pleosporomycetidae</taxon>
        <taxon>Pleosporales</taxon>
        <taxon>Pleosporineae</taxon>
        <taxon>Pleosporaceae</taxon>
        <taxon>Pyrenophora</taxon>
    </lineage>
</organism>
<sequence>MTMSPWSLRPFVMLSRGWVLSTDTPLHSFHPKSGRKAKTKVTIGFPARVLSHAPLVLLAAINAQRNATSMSNMFAVVVAALSTVIFFMRGSQPATILSAVGI</sequence>
<dbReference type="EMBL" id="DS231622">
    <property type="protein sequence ID" value="EDU51026.1"/>
    <property type="molecule type" value="Genomic_DNA"/>
</dbReference>
<reference evidence="3" key="1">
    <citation type="journal article" date="2013" name="G3 (Bethesda)">
        <title>Comparative genomics of a plant-pathogenic fungus, Pyrenophora tritici-repentis, reveals transduplication and the impact of repeat elements on pathogenicity and population divergence.</title>
        <authorList>
            <person name="Manning V.A."/>
            <person name="Pandelova I."/>
            <person name="Dhillon B."/>
            <person name="Wilhelm L.J."/>
            <person name="Goodwin S.B."/>
            <person name="Berlin A.M."/>
            <person name="Figueroa M."/>
            <person name="Freitag M."/>
            <person name="Hane J.K."/>
            <person name="Henrissat B."/>
            <person name="Holman W.H."/>
            <person name="Kodira C.D."/>
            <person name="Martin J."/>
            <person name="Oliver R.P."/>
            <person name="Robbertse B."/>
            <person name="Schackwitz W."/>
            <person name="Schwartz D.C."/>
            <person name="Spatafora J.W."/>
            <person name="Turgeon B.G."/>
            <person name="Yandava C."/>
            <person name="Young S."/>
            <person name="Zhou S."/>
            <person name="Zeng Q."/>
            <person name="Grigoriev I.V."/>
            <person name="Ma L.-J."/>
            <person name="Ciuffetti L.M."/>
        </authorList>
    </citation>
    <scope>NUCLEOTIDE SEQUENCE [LARGE SCALE GENOMIC DNA]</scope>
    <source>
        <strain evidence="3">Pt-1C-BFP</strain>
    </source>
</reference>
<proteinExistence type="predicted"/>